<evidence type="ECO:0000256" key="1">
    <source>
        <dbReference type="ARBA" id="ARBA00007664"/>
    </source>
</evidence>
<protein>
    <submittedName>
        <fullName evidence="9">S1 family peptidase</fullName>
    </submittedName>
</protein>
<name>A0ABT5DFE1_9BACT</name>
<keyword evidence="3" id="KW-0732">Signal</keyword>
<dbReference type="InterPro" id="IPR033116">
    <property type="entry name" value="TRYPSIN_SER"/>
</dbReference>
<evidence type="ECO:0000256" key="5">
    <source>
        <dbReference type="ARBA" id="ARBA00022825"/>
    </source>
</evidence>
<dbReference type="PROSITE" id="PS00134">
    <property type="entry name" value="TRYPSIN_HIS"/>
    <property type="match status" value="1"/>
</dbReference>
<dbReference type="PIRSF" id="PIRSF001134">
    <property type="entry name" value="Streptogrisin"/>
    <property type="match status" value="1"/>
</dbReference>
<evidence type="ECO:0000259" key="8">
    <source>
        <dbReference type="Pfam" id="PF02983"/>
    </source>
</evidence>
<dbReference type="PRINTS" id="PR00861">
    <property type="entry name" value="ALYTICPTASE"/>
</dbReference>
<keyword evidence="5" id="KW-0720">Serine protease</keyword>
<dbReference type="InterPro" id="IPR018114">
    <property type="entry name" value="TRYPSIN_HIS"/>
</dbReference>
<evidence type="ECO:0000256" key="7">
    <source>
        <dbReference type="ARBA" id="ARBA00023157"/>
    </source>
</evidence>
<dbReference type="RefSeq" id="WP_272142462.1">
    <property type="nucleotide sequence ID" value="NZ_JAQNDM010000002.1"/>
</dbReference>
<evidence type="ECO:0000256" key="3">
    <source>
        <dbReference type="ARBA" id="ARBA00022729"/>
    </source>
</evidence>
<keyword evidence="10" id="KW-1185">Reference proteome</keyword>
<dbReference type="Pfam" id="PF02983">
    <property type="entry name" value="Pro_Al_protease"/>
    <property type="match status" value="1"/>
</dbReference>
<dbReference type="Proteomes" id="UP001221838">
    <property type="component" value="Unassembled WGS sequence"/>
</dbReference>
<keyword evidence="2" id="KW-0645">Protease</keyword>
<keyword evidence="7" id="KW-1015">Disulfide bond</keyword>
<sequence length="401" mass="41914">MNPKRTPSSFITALLAGWASLQGLPAAAEPVRVPQTVSAQDVSPAILEAMRAQEELSEEQLLRRLSFEAWAPRIEQEMRQALGASFGGAWLNEDSTQLRVGVTSEEGAALVRRAGAEPRRVARSLAQLERVMAELDAHRRDAPPSVHSWYVDLPNNRVAVQVEDAHLLQSQAHAFIARSRGAVDGTIQVVASPGAPRLVYDVRGGDPFFVGGARCTVGFSVQGGFITAGHCGPAGATVTGYNGVVMGTIQASLFPGGDYAWVVTNSSWTPQPWVNKLNGSNAIVTGAQAAVVGASVCRAGPTTGWRCGTVTARNATVNYAQGSVHGLVRTNVCSEPGDSGGPWMSGSQAQGMTSGGSGNCTSGGQSYFQPVQPVLSAYGLILKTGTALTASDLGGWMQISP</sequence>
<accession>A0ABT5DFE1</accession>
<dbReference type="EMBL" id="JAQNDM010000002">
    <property type="protein sequence ID" value="MDC0712357.1"/>
    <property type="molecule type" value="Genomic_DNA"/>
</dbReference>
<feature type="domain" description="Peptidase S1A alpha-lytic prodomain" evidence="8">
    <location>
        <begin position="123"/>
        <end position="164"/>
    </location>
</feature>
<reference evidence="9 10" key="1">
    <citation type="submission" date="2022-11" db="EMBL/GenBank/DDBJ databases">
        <title>Minimal conservation of predation-associated metabolite biosynthetic gene clusters underscores biosynthetic potential of Myxococcota including descriptions for ten novel species: Archangium lansinium sp. nov., Myxococcus landrumus sp. nov., Nannocystis bai.</title>
        <authorList>
            <person name="Ahearne A."/>
            <person name="Stevens C."/>
            <person name="Dowd S."/>
        </authorList>
    </citation>
    <scope>NUCLEOTIDE SEQUENCE [LARGE SCALE GENOMIC DNA]</scope>
    <source>
        <strain evidence="9 10">NCWAL01</strain>
    </source>
</reference>
<proteinExistence type="inferred from homology"/>
<evidence type="ECO:0000256" key="4">
    <source>
        <dbReference type="ARBA" id="ARBA00022801"/>
    </source>
</evidence>
<dbReference type="Gene3D" id="3.30.300.50">
    <property type="match status" value="2"/>
</dbReference>
<dbReference type="Gene3D" id="2.40.10.10">
    <property type="entry name" value="Trypsin-like serine proteases"/>
    <property type="match status" value="2"/>
</dbReference>
<evidence type="ECO:0000313" key="10">
    <source>
        <dbReference type="Proteomes" id="UP001221838"/>
    </source>
</evidence>
<dbReference type="CDD" id="cd21112">
    <property type="entry name" value="alphaLP-like"/>
    <property type="match status" value="1"/>
</dbReference>
<dbReference type="InterPro" id="IPR009003">
    <property type="entry name" value="Peptidase_S1_PA"/>
</dbReference>
<dbReference type="InterPro" id="IPR004236">
    <property type="entry name" value="Pept_S1_alpha_lytic"/>
</dbReference>
<evidence type="ECO:0000313" key="9">
    <source>
        <dbReference type="EMBL" id="MDC0712357.1"/>
    </source>
</evidence>
<evidence type="ECO:0000256" key="6">
    <source>
        <dbReference type="ARBA" id="ARBA00023145"/>
    </source>
</evidence>
<keyword evidence="4" id="KW-0378">Hydrolase</keyword>
<dbReference type="InterPro" id="IPR043504">
    <property type="entry name" value="Peptidase_S1_PA_chymotrypsin"/>
</dbReference>
<organism evidence="9 10">
    <name type="scientific">Stigmatella ashevillensis</name>
    <dbReference type="NCBI Taxonomy" id="2995309"/>
    <lineage>
        <taxon>Bacteria</taxon>
        <taxon>Pseudomonadati</taxon>
        <taxon>Myxococcota</taxon>
        <taxon>Myxococcia</taxon>
        <taxon>Myxococcales</taxon>
        <taxon>Cystobacterineae</taxon>
        <taxon>Archangiaceae</taxon>
        <taxon>Stigmatella</taxon>
    </lineage>
</organism>
<gene>
    <name evidence="9" type="ORF">POL68_28095</name>
</gene>
<dbReference type="InterPro" id="IPR035070">
    <property type="entry name" value="Streptogrisin_prodomain"/>
</dbReference>
<dbReference type="InterPro" id="IPR001316">
    <property type="entry name" value="Pept_S1A_streptogrisin"/>
</dbReference>
<comment type="similarity">
    <text evidence="1">Belongs to the peptidase S1 family.</text>
</comment>
<keyword evidence="6" id="KW-0865">Zymogen</keyword>
<dbReference type="SUPFAM" id="SSF50494">
    <property type="entry name" value="Trypsin-like serine proteases"/>
    <property type="match status" value="1"/>
</dbReference>
<evidence type="ECO:0000256" key="2">
    <source>
        <dbReference type="ARBA" id="ARBA00022670"/>
    </source>
</evidence>
<dbReference type="PROSITE" id="PS00135">
    <property type="entry name" value="TRYPSIN_SER"/>
    <property type="match status" value="1"/>
</dbReference>
<comment type="caution">
    <text evidence="9">The sequence shown here is derived from an EMBL/GenBank/DDBJ whole genome shotgun (WGS) entry which is preliminary data.</text>
</comment>